<dbReference type="PROSITE" id="PS51819">
    <property type="entry name" value="VOC"/>
    <property type="match status" value="1"/>
</dbReference>
<name>A0A074U8X9_9RHOB</name>
<dbReference type="InterPro" id="IPR029068">
    <property type="entry name" value="Glyas_Bleomycin-R_OHBP_Dase"/>
</dbReference>
<gene>
    <name evidence="2" type="ORF">DL1_10835</name>
</gene>
<dbReference type="InterPro" id="IPR004360">
    <property type="entry name" value="Glyas_Fos-R_dOase_dom"/>
</dbReference>
<comment type="caution">
    <text evidence="2">The sequence shown here is derived from an EMBL/GenBank/DDBJ whole genome shotgun (WGS) entry which is preliminary data.</text>
</comment>
<evidence type="ECO:0000259" key="1">
    <source>
        <dbReference type="PROSITE" id="PS51819"/>
    </source>
</evidence>
<evidence type="ECO:0000313" key="3">
    <source>
        <dbReference type="Proteomes" id="UP000027725"/>
    </source>
</evidence>
<dbReference type="InterPro" id="IPR037523">
    <property type="entry name" value="VOC_core"/>
</dbReference>
<reference evidence="2 3" key="1">
    <citation type="submission" date="2014-03" db="EMBL/GenBank/DDBJ databases">
        <title>The draft genome sequence of Thioclava dalianensis DLFJ1-1.</title>
        <authorList>
            <person name="Lai Q."/>
            <person name="Shao Z."/>
        </authorList>
    </citation>
    <scope>NUCLEOTIDE SEQUENCE [LARGE SCALE GENOMIC DNA]</scope>
    <source>
        <strain evidence="2 3">DLFJ1-1</strain>
    </source>
</reference>
<dbReference type="CDD" id="cd06587">
    <property type="entry name" value="VOC"/>
    <property type="match status" value="1"/>
</dbReference>
<keyword evidence="3" id="KW-1185">Reference proteome</keyword>
<evidence type="ECO:0000313" key="2">
    <source>
        <dbReference type="EMBL" id="KEP71137.1"/>
    </source>
</evidence>
<accession>A0A074U8X9</accession>
<dbReference type="EMBL" id="JHEH01000003">
    <property type="protein sequence ID" value="KEP71137.1"/>
    <property type="molecule type" value="Genomic_DNA"/>
</dbReference>
<dbReference type="SUPFAM" id="SSF54593">
    <property type="entry name" value="Glyoxalase/Bleomycin resistance protein/Dihydroxybiphenyl dioxygenase"/>
    <property type="match status" value="1"/>
</dbReference>
<dbReference type="eggNOG" id="COG0346">
    <property type="taxonomic scope" value="Bacteria"/>
</dbReference>
<feature type="domain" description="VOC" evidence="1">
    <location>
        <begin position="7"/>
        <end position="127"/>
    </location>
</feature>
<organism evidence="2 3">
    <name type="scientific">Thioclava dalianensis</name>
    <dbReference type="NCBI Taxonomy" id="1185766"/>
    <lineage>
        <taxon>Bacteria</taxon>
        <taxon>Pseudomonadati</taxon>
        <taxon>Pseudomonadota</taxon>
        <taxon>Alphaproteobacteria</taxon>
        <taxon>Rhodobacterales</taxon>
        <taxon>Paracoccaceae</taxon>
        <taxon>Thioclava</taxon>
    </lineage>
</organism>
<dbReference type="OrthoDB" id="6874672at2"/>
<dbReference type="Proteomes" id="UP000027725">
    <property type="component" value="Unassembled WGS sequence"/>
</dbReference>
<dbReference type="STRING" id="1185766.SAMN05216224_103127"/>
<proteinExistence type="predicted"/>
<dbReference type="RefSeq" id="WP_038062690.1">
    <property type="nucleotide sequence ID" value="NZ_FOVB01000003.1"/>
</dbReference>
<dbReference type="AlphaFoldDB" id="A0A074U8X9"/>
<dbReference type="Gene3D" id="3.10.180.10">
    <property type="entry name" value="2,3-Dihydroxybiphenyl 1,2-Dioxygenase, domain 1"/>
    <property type="match status" value="1"/>
</dbReference>
<dbReference type="Pfam" id="PF00903">
    <property type="entry name" value="Glyoxalase"/>
    <property type="match status" value="1"/>
</dbReference>
<protein>
    <submittedName>
        <fullName evidence="2">Glyoxalase</fullName>
    </submittedName>
</protein>
<sequence>MSLTEAYLDHPALRVRDLAPLVDFFSDVLGMTVVKIDGDPEAPKQVWLLGGVQLTLDETVGEGTGALDHLGLICSDVEAAIRGAEAHGATPDPRGRVWWRLPGGLVLEFLPERGNAVATARALDPRA</sequence>